<keyword evidence="1" id="KW-1133">Transmembrane helix</keyword>
<dbReference type="InterPro" id="IPR045584">
    <property type="entry name" value="Pilin-like"/>
</dbReference>
<dbReference type="SUPFAM" id="SSF54523">
    <property type="entry name" value="Pili subunits"/>
    <property type="match status" value="1"/>
</dbReference>
<dbReference type="RefSeq" id="WP_154418745.1">
    <property type="nucleotide sequence ID" value="NZ_VUNS01000011.1"/>
</dbReference>
<dbReference type="Gene3D" id="3.30.700.10">
    <property type="entry name" value="Glycoprotein, Type 4 Pilin"/>
    <property type="match status" value="1"/>
</dbReference>
<organism evidence="2 3">
    <name type="scientific">Victivallis lenta</name>
    <dbReference type="NCBI Taxonomy" id="2606640"/>
    <lineage>
        <taxon>Bacteria</taxon>
        <taxon>Pseudomonadati</taxon>
        <taxon>Lentisphaerota</taxon>
        <taxon>Lentisphaeria</taxon>
        <taxon>Victivallales</taxon>
        <taxon>Victivallaceae</taxon>
        <taxon>Victivallis</taxon>
    </lineage>
</organism>
<proteinExistence type="predicted"/>
<keyword evidence="1" id="KW-0812">Transmembrane</keyword>
<dbReference type="InterPro" id="IPR012902">
    <property type="entry name" value="N_methyl_site"/>
</dbReference>
<feature type="transmembrane region" description="Helical" evidence="1">
    <location>
        <begin position="6"/>
        <end position="29"/>
    </location>
</feature>
<dbReference type="NCBIfam" id="TIGR02532">
    <property type="entry name" value="IV_pilin_GFxxxE"/>
    <property type="match status" value="1"/>
</dbReference>
<dbReference type="AlphaFoldDB" id="A0A844G4W9"/>
<reference evidence="2 3" key="1">
    <citation type="submission" date="2019-08" db="EMBL/GenBank/DDBJ databases">
        <title>In-depth cultivation of the pig gut microbiome towards novel bacterial diversity and tailored functional studies.</title>
        <authorList>
            <person name="Wylensek D."/>
            <person name="Hitch T.C.A."/>
            <person name="Clavel T."/>
        </authorList>
    </citation>
    <scope>NUCLEOTIDE SEQUENCE [LARGE SCALE GENOMIC DNA]</scope>
    <source>
        <strain evidence="2 3">BBE-744-WT-12</strain>
    </source>
</reference>
<keyword evidence="3" id="KW-1185">Reference proteome</keyword>
<dbReference type="PANTHER" id="PTHR30093">
    <property type="entry name" value="GENERAL SECRETION PATHWAY PROTEIN G"/>
    <property type="match status" value="1"/>
</dbReference>
<dbReference type="Proteomes" id="UP000435649">
    <property type="component" value="Unassembled WGS sequence"/>
</dbReference>
<dbReference type="EMBL" id="VUNS01000011">
    <property type="protein sequence ID" value="MST97661.1"/>
    <property type="molecule type" value="Genomic_DNA"/>
</dbReference>
<evidence type="ECO:0000313" key="3">
    <source>
        <dbReference type="Proteomes" id="UP000435649"/>
    </source>
</evidence>
<evidence type="ECO:0000313" key="2">
    <source>
        <dbReference type="EMBL" id="MST97661.1"/>
    </source>
</evidence>
<dbReference type="Pfam" id="PF07963">
    <property type="entry name" value="N_methyl"/>
    <property type="match status" value="1"/>
</dbReference>
<name>A0A844G4W9_9BACT</name>
<dbReference type="PANTHER" id="PTHR30093:SF2">
    <property type="entry name" value="TYPE II SECRETION SYSTEM PROTEIN H"/>
    <property type="match status" value="1"/>
</dbReference>
<keyword evidence="1" id="KW-0472">Membrane</keyword>
<comment type="caution">
    <text evidence="2">The sequence shown here is derived from an EMBL/GenBank/DDBJ whole genome shotgun (WGS) entry which is preliminary data.</text>
</comment>
<accession>A0A844G4W9</accession>
<evidence type="ECO:0000256" key="1">
    <source>
        <dbReference type="SAM" id="Phobius"/>
    </source>
</evidence>
<gene>
    <name evidence="2" type="ORF">FYJ85_11490</name>
</gene>
<protein>
    <submittedName>
        <fullName evidence="2">Type II secretion system protein</fullName>
    </submittedName>
</protein>
<dbReference type="PROSITE" id="PS00409">
    <property type="entry name" value="PROKAR_NTER_METHYL"/>
    <property type="match status" value="1"/>
</dbReference>
<sequence>MKKHGFTLIELLVVIAIIAILASMLLPALNQARETAKKIKCTGILKQFGTASHLYAGANDDYWVPGHMNITWYRNLTWMKYLGGAYKGASEADNMQDGYTSSGLICPNAASAFSPRHTSGGLHDLTRSYGIPAHDFAIGAWASDSSDKILAWKLPRVVEPGTRIGFIDSCDWAVYRKGDDPSTYLKVNEYGYWDASPAASNYVAYRHGGNNLANVCYLDGHVNTEQAAMLKNAEKSFKSFYKKY</sequence>